<dbReference type="GO" id="GO:0003677">
    <property type="term" value="F:DNA binding"/>
    <property type="evidence" value="ECO:0007669"/>
    <property type="project" value="UniProtKB-KW"/>
</dbReference>
<keyword evidence="11" id="KW-1185">Reference proteome</keyword>
<feature type="compositionally biased region" description="Low complexity" evidence="9">
    <location>
        <begin position="173"/>
        <end position="195"/>
    </location>
</feature>
<organism evidence="10 11">
    <name type="scientific">Wolfiporia cocos (strain MD-104)</name>
    <name type="common">Brown rot fungus</name>
    <dbReference type="NCBI Taxonomy" id="742152"/>
    <lineage>
        <taxon>Eukaryota</taxon>
        <taxon>Fungi</taxon>
        <taxon>Dikarya</taxon>
        <taxon>Basidiomycota</taxon>
        <taxon>Agaricomycotina</taxon>
        <taxon>Agaricomycetes</taxon>
        <taxon>Polyporales</taxon>
        <taxon>Phaeolaceae</taxon>
        <taxon>Wolfiporia</taxon>
    </lineage>
</organism>
<feature type="region of interest" description="Disordered" evidence="9">
    <location>
        <begin position="293"/>
        <end position="368"/>
    </location>
</feature>
<feature type="compositionally biased region" description="Polar residues" evidence="9">
    <location>
        <begin position="157"/>
        <end position="172"/>
    </location>
</feature>
<comment type="subcellular location">
    <subcellularLocation>
        <location evidence="2">Chromosome</location>
        <location evidence="2">Telomere</location>
    </subcellularLocation>
    <subcellularLocation>
        <location evidence="1">Nucleus</location>
    </subcellularLocation>
</comment>
<feature type="region of interest" description="Disordered" evidence="9">
    <location>
        <begin position="678"/>
        <end position="697"/>
    </location>
</feature>
<evidence type="ECO:0000313" key="11">
    <source>
        <dbReference type="Proteomes" id="UP000218811"/>
    </source>
</evidence>
<keyword evidence="7" id="KW-0539">Nucleus</keyword>
<dbReference type="InterPro" id="IPR012340">
    <property type="entry name" value="NA-bd_OB-fold"/>
</dbReference>
<dbReference type="Proteomes" id="UP000218811">
    <property type="component" value="Unassembled WGS sequence"/>
</dbReference>
<dbReference type="OMA" id="WEWILTS"/>
<keyword evidence="5" id="KW-0779">Telomere</keyword>
<evidence type="ECO:0000313" key="10">
    <source>
        <dbReference type="EMBL" id="PCH35309.1"/>
    </source>
</evidence>
<feature type="region of interest" description="Disordered" evidence="9">
    <location>
        <begin position="388"/>
        <end position="471"/>
    </location>
</feature>
<evidence type="ECO:0000256" key="9">
    <source>
        <dbReference type="SAM" id="MobiDB-lite"/>
    </source>
</evidence>
<accession>A0A2H3J978</accession>
<feature type="compositionally biased region" description="Low complexity" evidence="9">
    <location>
        <begin position="396"/>
        <end position="417"/>
    </location>
</feature>
<feature type="region of interest" description="Disordered" evidence="9">
    <location>
        <begin position="157"/>
        <end position="219"/>
    </location>
</feature>
<dbReference type="PANTHER" id="PTHR13989">
    <property type="entry name" value="REPLICATION PROTEIN A-RELATED"/>
    <property type="match status" value="1"/>
</dbReference>
<feature type="region of interest" description="Disordered" evidence="9">
    <location>
        <begin position="1"/>
        <end position="23"/>
    </location>
</feature>
<dbReference type="AlphaFoldDB" id="A0A2H3J978"/>
<evidence type="ECO:0000256" key="2">
    <source>
        <dbReference type="ARBA" id="ARBA00004574"/>
    </source>
</evidence>
<dbReference type="InterPro" id="IPR040260">
    <property type="entry name" value="RFA2-like"/>
</dbReference>
<reference evidence="10 11" key="1">
    <citation type="journal article" date="2012" name="Science">
        <title>The Paleozoic origin of enzymatic lignin decomposition reconstructed from 31 fungal genomes.</title>
        <authorList>
            <person name="Floudas D."/>
            <person name="Binder M."/>
            <person name="Riley R."/>
            <person name="Barry K."/>
            <person name="Blanchette R.A."/>
            <person name="Henrissat B."/>
            <person name="Martinez A.T."/>
            <person name="Otillar R."/>
            <person name="Spatafora J.W."/>
            <person name="Yadav J.S."/>
            <person name="Aerts A."/>
            <person name="Benoit I."/>
            <person name="Boyd A."/>
            <person name="Carlson A."/>
            <person name="Copeland A."/>
            <person name="Coutinho P.M."/>
            <person name="de Vries R.P."/>
            <person name="Ferreira P."/>
            <person name="Findley K."/>
            <person name="Foster B."/>
            <person name="Gaskell J."/>
            <person name="Glotzer D."/>
            <person name="Gorecki P."/>
            <person name="Heitman J."/>
            <person name="Hesse C."/>
            <person name="Hori C."/>
            <person name="Igarashi K."/>
            <person name="Jurgens J.A."/>
            <person name="Kallen N."/>
            <person name="Kersten P."/>
            <person name="Kohler A."/>
            <person name="Kuees U."/>
            <person name="Kumar T.K.A."/>
            <person name="Kuo A."/>
            <person name="LaButti K."/>
            <person name="Larrondo L.F."/>
            <person name="Lindquist E."/>
            <person name="Ling A."/>
            <person name="Lombard V."/>
            <person name="Lucas S."/>
            <person name="Lundell T."/>
            <person name="Martin R."/>
            <person name="McLaughlin D.J."/>
            <person name="Morgenstern I."/>
            <person name="Morin E."/>
            <person name="Murat C."/>
            <person name="Nagy L.G."/>
            <person name="Nolan M."/>
            <person name="Ohm R.A."/>
            <person name="Patyshakuliyeva A."/>
            <person name="Rokas A."/>
            <person name="Ruiz-Duenas F.J."/>
            <person name="Sabat G."/>
            <person name="Salamov A."/>
            <person name="Samejima M."/>
            <person name="Schmutz J."/>
            <person name="Slot J.C."/>
            <person name="St John F."/>
            <person name="Stenlid J."/>
            <person name="Sun H."/>
            <person name="Sun S."/>
            <person name="Syed K."/>
            <person name="Tsang A."/>
            <person name="Wiebenga A."/>
            <person name="Young D."/>
            <person name="Pisabarro A."/>
            <person name="Eastwood D.C."/>
            <person name="Martin F."/>
            <person name="Cullen D."/>
            <person name="Grigoriev I.V."/>
            <person name="Hibbett D.S."/>
        </authorList>
    </citation>
    <scope>NUCLEOTIDE SEQUENCE [LARGE SCALE GENOMIC DNA]</scope>
    <source>
        <strain evidence="10 11">MD-104</strain>
    </source>
</reference>
<dbReference type="EMBL" id="KB467843">
    <property type="protein sequence ID" value="PCH35309.1"/>
    <property type="molecule type" value="Genomic_DNA"/>
</dbReference>
<feature type="compositionally biased region" description="Low complexity" evidence="9">
    <location>
        <begin position="618"/>
        <end position="627"/>
    </location>
</feature>
<evidence type="ECO:0000256" key="1">
    <source>
        <dbReference type="ARBA" id="ARBA00004123"/>
    </source>
</evidence>
<dbReference type="STRING" id="742152.A0A2H3J978"/>
<feature type="compositionally biased region" description="Pro residues" evidence="9">
    <location>
        <begin position="688"/>
        <end position="697"/>
    </location>
</feature>
<keyword evidence="6" id="KW-0238">DNA-binding</keyword>
<dbReference type="PANTHER" id="PTHR13989:SF33">
    <property type="entry name" value="CST COMPLEX SUBUNIT STN1"/>
    <property type="match status" value="1"/>
</dbReference>
<sequence length="745" mass="81898">MSLTTTETTKRAGGTSFSLPNKRRRNIGQSATYDASRASPTVIDVSASKGAAHTTNNAAASSDAITASAQPNPSEIWKWTLTRDAIASCFVRDVLEMRESDVKGAEFFWLGRVPCRTVRLVGLLIGVQVHEKRTIYSLDDGTGVLDCIYRYLPQQSNCSPTKSRPHSNNKPYSTSHSRTSTSAPPSAASSTSASSYKRLKPHASHSIGSNGTTVPPKPVADVGASVKIVGRVVQRRDGRVLLLDEIEVCGSMNDEPKHWLAVMDLHRTYYDATELGPFSVPLIATCQSSIVPVHRTSPSKDKGKARATSNDVAISPEETASSPSHMEPPIPSAHSTQTDTSPSDTTSGARERDKQFPPRLRHPSRLHTSDLTLNTFRIYMKHYMDHAPSLHRPRSRSSSPSRSLSPSPSSQGSLPSRTLRMRSSAHGCPLRAEDTTQIQSKQTPRASRSRVPEDPNRTPRASKRCDNPAGSISISLHLAPHLKRGNASEAEDNFETKLEGRDQQRGFTLSHLRRVPELALLAGRIVDAEGRRREREARKAKARGEDKDKAVATNMRNPSLREPRHIKMKRLFRRAVRMLYDDGSIVLWEGRVMPLPPACSTQSDVLWKANSSSMTASSASASAASSSTLQTEDDEDVLSDPQPDEEAYFPVSVPFLAGVVEGAIKRYMEHAASRPRWLREKDERGTAFPPPGPPPGPKLDVLLKQLRADVRWANISEFAVKEALEWARAAGRIWCVGDDRWELCG</sequence>
<feature type="compositionally biased region" description="Acidic residues" evidence="9">
    <location>
        <begin position="631"/>
        <end position="643"/>
    </location>
</feature>
<feature type="region of interest" description="Disordered" evidence="9">
    <location>
        <begin position="618"/>
        <end position="643"/>
    </location>
</feature>
<evidence type="ECO:0000256" key="4">
    <source>
        <dbReference type="ARBA" id="ARBA00022454"/>
    </source>
</evidence>
<keyword evidence="4" id="KW-0158">Chromosome</keyword>
<evidence type="ECO:0000256" key="8">
    <source>
        <dbReference type="ARBA" id="ARBA00030039"/>
    </source>
</evidence>
<feature type="region of interest" description="Disordered" evidence="9">
    <location>
        <begin position="480"/>
        <end position="499"/>
    </location>
</feature>
<feature type="compositionally biased region" description="Polar residues" evidence="9">
    <location>
        <begin position="435"/>
        <end position="446"/>
    </location>
</feature>
<dbReference type="GO" id="GO:0000781">
    <property type="term" value="C:chromosome, telomeric region"/>
    <property type="evidence" value="ECO:0007669"/>
    <property type="project" value="UniProtKB-SubCell"/>
</dbReference>
<evidence type="ECO:0000256" key="7">
    <source>
        <dbReference type="ARBA" id="ARBA00023242"/>
    </source>
</evidence>
<gene>
    <name evidence="10" type="ORF">WOLCODRAFT_166193</name>
</gene>
<name>A0A2H3J978_WOLCO</name>
<evidence type="ECO:0000256" key="3">
    <source>
        <dbReference type="ARBA" id="ARBA00017411"/>
    </source>
</evidence>
<dbReference type="OrthoDB" id="77828at2759"/>
<feature type="compositionally biased region" description="Low complexity" evidence="9">
    <location>
        <begin position="335"/>
        <end position="347"/>
    </location>
</feature>
<proteinExistence type="predicted"/>
<feature type="compositionally biased region" description="Polar residues" evidence="9">
    <location>
        <begin position="307"/>
        <end position="324"/>
    </location>
</feature>
<dbReference type="GO" id="GO:0005634">
    <property type="term" value="C:nucleus"/>
    <property type="evidence" value="ECO:0007669"/>
    <property type="project" value="UniProtKB-SubCell"/>
</dbReference>
<evidence type="ECO:0000256" key="6">
    <source>
        <dbReference type="ARBA" id="ARBA00023125"/>
    </source>
</evidence>
<protein>
    <recommendedName>
        <fullName evidence="3">CST complex subunit STN1</fullName>
    </recommendedName>
    <alternativeName>
        <fullName evidence="8">Suppressor of cdc thirteen homolog</fullName>
    </alternativeName>
</protein>
<dbReference type="Gene3D" id="2.40.50.140">
    <property type="entry name" value="Nucleic acid-binding proteins"/>
    <property type="match status" value="1"/>
</dbReference>
<evidence type="ECO:0000256" key="5">
    <source>
        <dbReference type="ARBA" id="ARBA00022895"/>
    </source>
</evidence>